<evidence type="ECO:0000256" key="3">
    <source>
        <dbReference type="ARBA" id="ARBA00022806"/>
    </source>
</evidence>
<keyword evidence="1" id="KW-0547">Nucleotide-binding</keyword>
<dbReference type="Gramene" id="KVI11156">
    <property type="protein sequence ID" value="KVI11156"/>
    <property type="gene ID" value="Ccrd_010436"/>
</dbReference>
<sequence>MLVVGFEEDVEVIIEKLPSQSKECFFLATMREYVVYAKGGKTIVFTQTKRDADEVSLALTSSITLEALHRDISQHLRERTLSGFRQGKFTVLVATDVIHYELPNNPETFVRRTGRAGKEGKAIFMYTNSQKRTIKFVQRDVGRKFEFISPPVVKEIFGSSAEQVGTRALAAAIAQLNGFSCPPSSRSIITHEQGWMTLQMTRDPDSSGGYMSARNVTGFLSNVYATAADELGKMHIIEDKKVCIKQFLRGGVHEVEEVQEGTVCPVVVGVIIMMKVVVSGEVVGAVAVVGQVGDREPRAVVVVVVGQVGVENWWK</sequence>
<dbReference type="EMBL" id="LEKV01000883">
    <property type="protein sequence ID" value="KVI11156.1"/>
    <property type="molecule type" value="Genomic_DNA"/>
</dbReference>
<dbReference type="GO" id="GO:0003723">
    <property type="term" value="F:RNA binding"/>
    <property type="evidence" value="ECO:0007669"/>
    <property type="project" value="UniProtKB-KW"/>
</dbReference>
<dbReference type="InterPro" id="IPR012562">
    <property type="entry name" value="GUCT"/>
</dbReference>
<dbReference type="SUPFAM" id="SSF52540">
    <property type="entry name" value="P-loop containing nucleoside triphosphate hydrolases"/>
    <property type="match status" value="1"/>
</dbReference>
<dbReference type="STRING" id="59895.A0A103YL55"/>
<evidence type="ECO:0000313" key="7">
    <source>
        <dbReference type="Proteomes" id="UP000243975"/>
    </source>
</evidence>
<evidence type="ECO:0000313" key="6">
    <source>
        <dbReference type="EMBL" id="KVI11156.1"/>
    </source>
</evidence>
<dbReference type="InterPro" id="IPR050079">
    <property type="entry name" value="DEAD_box_RNA_helicase"/>
</dbReference>
<reference evidence="6 7" key="1">
    <citation type="journal article" date="2016" name="Sci. Rep.">
        <title>The genome sequence of the outbreeding globe artichoke constructed de novo incorporating a phase-aware low-pass sequencing strategy of F1 progeny.</title>
        <authorList>
            <person name="Scaglione D."/>
            <person name="Reyes-Chin-Wo S."/>
            <person name="Acquadro A."/>
            <person name="Froenicke L."/>
            <person name="Portis E."/>
            <person name="Beitel C."/>
            <person name="Tirone M."/>
            <person name="Mauro R."/>
            <person name="Lo Monaco A."/>
            <person name="Mauromicale G."/>
            <person name="Faccioli P."/>
            <person name="Cattivelli L."/>
            <person name="Rieseberg L."/>
            <person name="Michelmore R."/>
            <person name="Lanteri S."/>
        </authorList>
    </citation>
    <scope>NUCLEOTIDE SEQUENCE [LARGE SCALE GENOMIC DNA]</scope>
    <source>
        <strain evidence="6">2C</strain>
    </source>
</reference>
<comment type="caution">
    <text evidence="6">The sequence shown here is derived from an EMBL/GenBank/DDBJ whole genome shotgun (WGS) entry which is preliminary data.</text>
</comment>
<dbReference type="Proteomes" id="UP000243975">
    <property type="component" value="Unassembled WGS sequence"/>
</dbReference>
<dbReference type="Gene3D" id="3.40.50.300">
    <property type="entry name" value="P-loop containing nucleotide triphosphate hydrolases"/>
    <property type="match status" value="1"/>
</dbReference>
<accession>A0A103YL55</accession>
<dbReference type="PANTHER" id="PTHR47959:SF1">
    <property type="entry name" value="ATP-DEPENDENT RNA HELICASE DBPA"/>
    <property type="match status" value="1"/>
</dbReference>
<dbReference type="InterPro" id="IPR001650">
    <property type="entry name" value="Helicase_C-like"/>
</dbReference>
<gene>
    <name evidence="6" type="ORF">Ccrd_010436</name>
</gene>
<name>A0A103YL55_CYNCS</name>
<dbReference type="PANTHER" id="PTHR47959">
    <property type="entry name" value="ATP-DEPENDENT RNA HELICASE RHLE-RELATED"/>
    <property type="match status" value="1"/>
</dbReference>
<feature type="domain" description="Helicase C-terminal" evidence="5">
    <location>
        <begin position="29"/>
        <end position="189"/>
    </location>
</feature>
<dbReference type="GO" id="GO:0003724">
    <property type="term" value="F:RNA helicase activity"/>
    <property type="evidence" value="ECO:0007669"/>
    <property type="project" value="UniProtKB-EC"/>
</dbReference>
<keyword evidence="4" id="KW-0067">ATP-binding</keyword>
<keyword evidence="2" id="KW-0378">Hydrolase</keyword>
<keyword evidence="7" id="KW-1185">Reference proteome</keyword>
<evidence type="ECO:0000259" key="5">
    <source>
        <dbReference type="PROSITE" id="PS51194"/>
    </source>
</evidence>
<dbReference type="AlphaFoldDB" id="A0A103YL55"/>
<dbReference type="CDD" id="cd18787">
    <property type="entry name" value="SF2_C_DEAD"/>
    <property type="match status" value="1"/>
</dbReference>
<evidence type="ECO:0000256" key="1">
    <source>
        <dbReference type="ARBA" id="ARBA00022741"/>
    </source>
</evidence>
<dbReference type="SMART" id="SM00490">
    <property type="entry name" value="HELICc"/>
    <property type="match status" value="1"/>
</dbReference>
<dbReference type="GO" id="GO:0005829">
    <property type="term" value="C:cytosol"/>
    <property type="evidence" value="ECO:0007669"/>
    <property type="project" value="TreeGrafter"/>
</dbReference>
<dbReference type="PROSITE" id="PS51194">
    <property type="entry name" value="HELICASE_CTER"/>
    <property type="match status" value="1"/>
</dbReference>
<protein>
    <submittedName>
        <fullName evidence="6">GUCT-like protein</fullName>
    </submittedName>
</protein>
<evidence type="ECO:0000256" key="2">
    <source>
        <dbReference type="ARBA" id="ARBA00022801"/>
    </source>
</evidence>
<dbReference type="GO" id="GO:0016787">
    <property type="term" value="F:hydrolase activity"/>
    <property type="evidence" value="ECO:0007669"/>
    <property type="project" value="UniProtKB-KW"/>
</dbReference>
<organism evidence="6 7">
    <name type="scientific">Cynara cardunculus var. scolymus</name>
    <name type="common">Globe artichoke</name>
    <name type="synonym">Cynara scolymus</name>
    <dbReference type="NCBI Taxonomy" id="59895"/>
    <lineage>
        <taxon>Eukaryota</taxon>
        <taxon>Viridiplantae</taxon>
        <taxon>Streptophyta</taxon>
        <taxon>Embryophyta</taxon>
        <taxon>Tracheophyta</taxon>
        <taxon>Spermatophyta</taxon>
        <taxon>Magnoliopsida</taxon>
        <taxon>eudicotyledons</taxon>
        <taxon>Gunneridae</taxon>
        <taxon>Pentapetalae</taxon>
        <taxon>asterids</taxon>
        <taxon>campanulids</taxon>
        <taxon>Asterales</taxon>
        <taxon>Asteraceae</taxon>
        <taxon>Carduoideae</taxon>
        <taxon>Cardueae</taxon>
        <taxon>Carduinae</taxon>
        <taxon>Cynara</taxon>
    </lineage>
</organism>
<dbReference type="GO" id="GO:0005524">
    <property type="term" value="F:ATP binding"/>
    <property type="evidence" value="ECO:0007669"/>
    <property type="project" value="UniProtKB-KW"/>
</dbReference>
<dbReference type="InterPro" id="IPR027417">
    <property type="entry name" value="P-loop_NTPase"/>
</dbReference>
<proteinExistence type="predicted"/>
<dbReference type="Pfam" id="PF00271">
    <property type="entry name" value="Helicase_C"/>
    <property type="match status" value="1"/>
</dbReference>
<evidence type="ECO:0000256" key="4">
    <source>
        <dbReference type="ARBA" id="ARBA00022840"/>
    </source>
</evidence>
<keyword evidence="3" id="KW-0347">Helicase</keyword>
<dbReference type="Pfam" id="PF08152">
    <property type="entry name" value="GUCT"/>
    <property type="match status" value="1"/>
</dbReference>